<evidence type="ECO:0000313" key="2">
    <source>
        <dbReference type="EMBL" id="KAG5604503.1"/>
    </source>
</evidence>
<protein>
    <submittedName>
        <fullName evidence="2">Uncharacterized protein</fullName>
    </submittedName>
</protein>
<keyword evidence="1" id="KW-0812">Transmembrane</keyword>
<keyword evidence="1" id="KW-1133">Transmembrane helix</keyword>
<evidence type="ECO:0000256" key="1">
    <source>
        <dbReference type="SAM" id="Phobius"/>
    </source>
</evidence>
<proteinExistence type="predicted"/>
<comment type="caution">
    <text evidence="2">The sequence shown here is derived from an EMBL/GenBank/DDBJ whole genome shotgun (WGS) entry which is preliminary data.</text>
</comment>
<keyword evidence="3" id="KW-1185">Reference proteome</keyword>
<feature type="transmembrane region" description="Helical" evidence="1">
    <location>
        <begin position="97"/>
        <end position="115"/>
    </location>
</feature>
<dbReference type="Proteomes" id="UP000824120">
    <property type="component" value="Chromosome 5"/>
</dbReference>
<reference evidence="2 3" key="1">
    <citation type="submission" date="2020-09" db="EMBL/GenBank/DDBJ databases">
        <title>De no assembly of potato wild relative species, Solanum commersonii.</title>
        <authorList>
            <person name="Cho K."/>
        </authorList>
    </citation>
    <scope>NUCLEOTIDE SEQUENCE [LARGE SCALE GENOMIC DNA]</scope>
    <source>
        <strain evidence="2">LZ3.2</strain>
        <tissue evidence="2">Leaf</tissue>
    </source>
</reference>
<accession>A0A9J5YXN1</accession>
<sequence>MTISSQKLIMDQVVLVSNDYSDQSRSVLVTDMLDVSLNLQSLRICDLKISVKRISCALCLLRNSPNLVELDIDEVVKVRHTLTLVLRLQHIDMWIRWNVMGLNLVPLALLNFLFIKLGSLHVKS</sequence>
<name>A0A9J5YXN1_SOLCO</name>
<organism evidence="2 3">
    <name type="scientific">Solanum commersonii</name>
    <name type="common">Commerson's wild potato</name>
    <name type="synonym">Commerson's nightshade</name>
    <dbReference type="NCBI Taxonomy" id="4109"/>
    <lineage>
        <taxon>Eukaryota</taxon>
        <taxon>Viridiplantae</taxon>
        <taxon>Streptophyta</taxon>
        <taxon>Embryophyta</taxon>
        <taxon>Tracheophyta</taxon>
        <taxon>Spermatophyta</taxon>
        <taxon>Magnoliopsida</taxon>
        <taxon>eudicotyledons</taxon>
        <taxon>Gunneridae</taxon>
        <taxon>Pentapetalae</taxon>
        <taxon>asterids</taxon>
        <taxon>lamiids</taxon>
        <taxon>Solanales</taxon>
        <taxon>Solanaceae</taxon>
        <taxon>Solanoideae</taxon>
        <taxon>Solaneae</taxon>
        <taxon>Solanum</taxon>
    </lineage>
</organism>
<dbReference type="OrthoDB" id="1282595at2759"/>
<dbReference type="EMBL" id="JACXVP010000005">
    <property type="protein sequence ID" value="KAG5604503.1"/>
    <property type="molecule type" value="Genomic_DNA"/>
</dbReference>
<keyword evidence="1" id="KW-0472">Membrane</keyword>
<gene>
    <name evidence="2" type="ORF">H5410_025995</name>
</gene>
<dbReference type="AlphaFoldDB" id="A0A9J5YXN1"/>
<evidence type="ECO:0000313" key="3">
    <source>
        <dbReference type="Proteomes" id="UP000824120"/>
    </source>
</evidence>